<dbReference type="EMBL" id="KV878209">
    <property type="protein sequence ID" value="OJJ40938.1"/>
    <property type="molecule type" value="Genomic_DNA"/>
</dbReference>
<keyword evidence="3" id="KW-1185">Reference proteome</keyword>
<name>A0A1L9S1C7_ASPWE</name>
<dbReference type="Proteomes" id="UP000184383">
    <property type="component" value="Unassembled WGS sequence"/>
</dbReference>
<feature type="region of interest" description="Disordered" evidence="1">
    <location>
        <begin position="1"/>
        <end position="34"/>
    </location>
</feature>
<dbReference type="GeneID" id="63755137"/>
<proteinExistence type="predicted"/>
<dbReference type="RefSeq" id="XP_040694614.1">
    <property type="nucleotide sequence ID" value="XM_040839289.1"/>
</dbReference>
<feature type="compositionally biased region" description="Basic and acidic residues" evidence="1">
    <location>
        <begin position="1"/>
        <end position="12"/>
    </location>
</feature>
<reference evidence="3" key="1">
    <citation type="journal article" date="2017" name="Genome Biol.">
        <title>Comparative genomics reveals high biological diversity and specific adaptations in the industrially and medically important fungal genus Aspergillus.</title>
        <authorList>
            <person name="de Vries R.P."/>
            <person name="Riley R."/>
            <person name="Wiebenga A."/>
            <person name="Aguilar-Osorio G."/>
            <person name="Amillis S."/>
            <person name="Uchima C.A."/>
            <person name="Anderluh G."/>
            <person name="Asadollahi M."/>
            <person name="Askin M."/>
            <person name="Barry K."/>
            <person name="Battaglia E."/>
            <person name="Bayram O."/>
            <person name="Benocci T."/>
            <person name="Braus-Stromeyer S.A."/>
            <person name="Caldana C."/>
            <person name="Canovas D."/>
            <person name="Cerqueira G.C."/>
            <person name="Chen F."/>
            <person name="Chen W."/>
            <person name="Choi C."/>
            <person name="Clum A."/>
            <person name="Dos Santos R.A."/>
            <person name="Damasio A.R."/>
            <person name="Diallinas G."/>
            <person name="Emri T."/>
            <person name="Fekete E."/>
            <person name="Flipphi M."/>
            <person name="Freyberg S."/>
            <person name="Gallo A."/>
            <person name="Gournas C."/>
            <person name="Habgood R."/>
            <person name="Hainaut M."/>
            <person name="Harispe M.L."/>
            <person name="Henrissat B."/>
            <person name="Hilden K.S."/>
            <person name="Hope R."/>
            <person name="Hossain A."/>
            <person name="Karabika E."/>
            <person name="Karaffa L."/>
            <person name="Karanyi Z."/>
            <person name="Krasevec N."/>
            <person name="Kuo A."/>
            <person name="Kusch H."/>
            <person name="LaButti K."/>
            <person name="Lagendijk E.L."/>
            <person name="Lapidus A."/>
            <person name="Levasseur A."/>
            <person name="Lindquist E."/>
            <person name="Lipzen A."/>
            <person name="Logrieco A.F."/>
            <person name="MacCabe A."/>
            <person name="Maekelae M.R."/>
            <person name="Malavazi I."/>
            <person name="Melin P."/>
            <person name="Meyer V."/>
            <person name="Mielnichuk N."/>
            <person name="Miskei M."/>
            <person name="Molnar A.P."/>
            <person name="Mule G."/>
            <person name="Ngan C.Y."/>
            <person name="Orejas M."/>
            <person name="Orosz E."/>
            <person name="Ouedraogo J.P."/>
            <person name="Overkamp K.M."/>
            <person name="Park H.-S."/>
            <person name="Perrone G."/>
            <person name="Piumi F."/>
            <person name="Punt P.J."/>
            <person name="Ram A.F."/>
            <person name="Ramon A."/>
            <person name="Rauscher S."/>
            <person name="Record E."/>
            <person name="Riano-Pachon D.M."/>
            <person name="Robert V."/>
            <person name="Roehrig J."/>
            <person name="Ruller R."/>
            <person name="Salamov A."/>
            <person name="Salih N.S."/>
            <person name="Samson R.A."/>
            <person name="Sandor E."/>
            <person name="Sanguinetti M."/>
            <person name="Schuetze T."/>
            <person name="Sepcic K."/>
            <person name="Shelest E."/>
            <person name="Sherlock G."/>
            <person name="Sophianopoulou V."/>
            <person name="Squina F.M."/>
            <person name="Sun H."/>
            <person name="Susca A."/>
            <person name="Todd R.B."/>
            <person name="Tsang A."/>
            <person name="Unkles S.E."/>
            <person name="van de Wiele N."/>
            <person name="van Rossen-Uffink D."/>
            <person name="Oliveira J.V."/>
            <person name="Vesth T.C."/>
            <person name="Visser J."/>
            <person name="Yu J.-H."/>
            <person name="Zhou M."/>
            <person name="Andersen M.R."/>
            <person name="Archer D.B."/>
            <person name="Baker S.E."/>
            <person name="Benoit I."/>
            <person name="Brakhage A.A."/>
            <person name="Braus G.H."/>
            <person name="Fischer R."/>
            <person name="Frisvad J.C."/>
            <person name="Goldman G.H."/>
            <person name="Houbraken J."/>
            <person name="Oakley B."/>
            <person name="Pocsi I."/>
            <person name="Scazzocchio C."/>
            <person name="Seiboth B."/>
            <person name="vanKuyk P.A."/>
            <person name="Wortman J."/>
            <person name="Dyer P.S."/>
            <person name="Grigoriev I.V."/>
        </authorList>
    </citation>
    <scope>NUCLEOTIDE SEQUENCE [LARGE SCALE GENOMIC DNA]</scope>
    <source>
        <strain evidence="3">DTO 134E9</strain>
    </source>
</reference>
<sequence length="140" mass="15102">MNVPSDQERHGDLSASASRFVPGGPEAANPADDSDTDIVVLKQYLEDLGTQAAAQDRSSLADACQVAIDGTGPPGLKERAARTIAWQEGQMRRVNGLLPIYAFALLADVLACDELLRPSHFNLDEIVPVIITYLNNVRVM</sequence>
<protein>
    <submittedName>
        <fullName evidence="2">Uncharacterized protein</fullName>
    </submittedName>
</protein>
<dbReference type="VEuPathDB" id="FungiDB:ASPWEDRAFT_731584"/>
<organism evidence="2 3">
    <name type="scientific">Aspergillus wentii DTO 134E9</name>
    <dbReference type="NCBI Taxonomy" id="1073089"/>
    <lineage>
        <taxon>Eukaryota</taxon>
        <taxon>Fungi</taxon>
        <taxon>Dikarya</taxon>
        <taxon>Ascomycota</taxon>
        <taxon>Pezizomycotina</taxon>
        <taxon>Eurotiomycetes</taxon>
        <taxon>Eurotiomycetidae</taxon>
        <taxon>Eurotiales</taxon>
        <taxon>Aspergillaceae</taxon>
        <taxon>Aspergillus</taxon>
        <taxon>Aspergillus subgen. Cremei</taxon>
    </lineage>
</organism>
<evidence type="ECO:0000313" key="2">
    <source>
        <dbReference type="EMBL" id="OJJ40938.1"/>
    </source>
</evidence>
<evidence type="ECO:0000256" key="1">
    <source>
        <dbReference type="SAM" id="MobiDB-lite"/>
    </source>
</evidence>
<evidence type="ECO:0000313" key="3">
    <source>
        <dbReference type="Proteomes" id="UP000184383"/>
    </source>
</evidence>
<accession>A0A1L9S1C7</accession>
<dbReference type="AlphaFoldDB" id="A0A1L9S1C7"/>
<gene>
    <name evidence="2" type="ORF">ASPWEDRAFT_731584</name>
</gene>
<dbReference type="OrthoDB" id="4367145at2759"/>